<dbReference type="Proteomes" id="UP001236014">
    <property type="component" value="Chromosome"/>
</dbReference>
<reference evidence="1 2" key="1">
    <citation type="submission" date="2023-06" db="EMBL/GenBank/DDBJ databases">
        <authorList>
            <person name="Oyuntsetseg B."/>
            <person name="Kim S.B."/>
        </authorList>
    </citation>
    <scope>NUCLEOTIDE SEQUENCE [LARGE SCALE GENOMIC DNA]</scope>
    <source>
        <strain evidence="1 2">2-15</strain>
    </source>
</reference>
<dbReference type="EMBL" id="CP127294">
    <property type="protein sequence ID" value="WIX83072.1"/>
    <property type="molecule type" value="Genomic_DNA"/>
</dbReference>
<keyword evidence="2" id="KW-1185">Reference proteome</keyword>
<evidence type="ECO:0000313" key="1">
    <source>
        <dbReference type="EMBL" id="WIX83072.1"/>
    </source>
</evidence>
<dbReference type="RefSeq" id="WP_285973631.1">
    <property type="nucleotide sequence ID" value="NZ_CP127294.1"/>
</dbReference>
<sequence length="145" mass="15469">MLYIYFTATSDDEAATALEAPEGPAALFPTAAFNGIDPNMQVPRAESFLTGVGEEAAADNPRAMKLLAEVGEGEVVLVTLTDEFRDAIAATDQPRRRELADFWSHAEDLGGEASAEDLLPVVDELAALAKQAKPTNGHLYCYVAV</sequence>
<organism evidence="1 2">
    <name type="scientific">Amycolatopsis carbonis</name>
    <dbReference type="NCBI Taxonomy" id="715471"/>
    <lineage>
        <taxon>Bacteria</taxon>
        <taxon>Bacillati</taxon>
        <taxon>Actinomycetota</taxon>
        <taxon>Actinomycetes</taxon>
        <taxon>Pseudonocardiales</taxon>
        <taxon>Pseudonocardiaceae</taxon>
        <taxon>Amycolatopsis</taxon>
    </lineage>
</organism>
<protein>
    <submittedName>
        <fullName evidence="1">Uncharacterized protein</fullName>
    </submittedName>
</protein>
<accession>A0A9Y2INH6</accession>
<evidence type="ECO:0000313" key="2">
    <source>
        <dbReference type="Proteomes" id="UP001236014"/>
    </source>
</evidence>
<name>A0A9Y2INH6_9PSEU</name>
<dbReference type="KEGG" id="acab:QRX50_21085"/>
<proteinExistence type="predicted"/>
<gene>
    <name evidence="1" type="ORF">QRX50_21085</name>
</gene>
<dbReference type="AlphaFoldDB" id="A0A9Y2INH6"/>